<dbReference type="GO" id="GO:0016887">
    <property type="term" value="F:ATP hydrolysis activity"/>
    <property type="evidence" value="ECO:0007669"/>
    <property type="project" value="InterPro"/>
</dbReference>
<evidence type="ECO:0000256" key="1">
    <source>
        <dbReference type="ARBA" id="ARBA00006082"/>
    </source>
</evidence>
<feature type="DNA-binding region" description="HMG box" evidence="3">
    <location>
        <begin position="541"/>
        <end position="603"/>
    </location>
</feature>
<dbReference type="InterPro" id="IPR009071">
    <property type="entry name" value="HMG_box_dom"/>
</dbReference>
<feature type="region of interest" description="Disordered" evidence="4">
    <location>
        <begin position="343"/>
        <end position="385"/>
    </location>
</feature>
<dbReference type="GO" id="GO:0140664">
    <property type="term" value="F:ATP-dependent DNA damage sensor activity"/>
    <property type="evidence" value="ECO:0007669"/>
    <property type="project" value="InterPro"/>
</dbReference>
<feature type="compositionally biased region" description="Basic and acidic residues" evidence="4">
    <location>
        <begin position="455"/>
        <end position="465"/>
    </location>
</feature>
<keyword evidence="2" id="KW-0227">DNA damage</keyword>
<dbReference type="Gene3D" id="3.30.565.10">
    <property type="entry name" value="Histidine kinase-like ATPase, C-terminal domain"/>
    <property type="match status" value="1"/>
</dbReference>
<dbReference type="InterPro" id="IPR036890">
    <property type="entry name" value="HATPase_C_sf"/>
</dbReference>
<dbReference type="AlphaFoldDB" id="A0AAV2JU32"/>
<feature type="compositionally biased region" description="Basic and acidic residues" evidence="4">
    <location>
        <begin position="421"/>
        <end position="430"/>
    </location>
</feature>
<dbReference type="PANTHER" id="PTHR10073:SF54">
    <property type="entry name" value="PMS1 PROTEIN HOMOLOG 1"/>
    <property type="match status" value="1"/>
</dbReference>
<evidence type="ECO:0000256" key="4">
    <source>
        <dbReference type="SAM" id="MobiDB-lite"/>
    </source>
</evidence>
<dbReference type="GO" id="GO:0032389">
    <property type="term" value="C:MutLalpha complex"/>
    <property type="evidence" value="ECO:0007669"/>
    <property type="project" value="TreeGrafter"/>
</dbReference>
<dbReference type="GO" id="GO:0005524">
    <property type="term" value="F:ATP binding"/>
    <property type="evidence" value="ECO:0007669"/>
    <property type="project" value="InterPro"/>
</dbReference>
<keyword evidence="7" id="KW-1185">Reference proteome</keyword>
<dbReference type="Gene3D" id="1.10.30.10">
    <property type="entry name" value="High mobility group box domain"/>
    <property type="match status" value="1"/>
</dbReference>
<dbReference type="InterPro" id="IPR036910">
    <property type="entry name" value="HMG_box_dom_sf"/>
</dbReference>
<evidence type="ECO:0000259" key="5">
    <source>
        <dbReference type="PROSITE" id="PS50118"/>
    </source>
</evidence>
<dbReference type="InterPro" id="IPR014762">
    <property type="entry name" value="DNA_mismatch_repair_CS"/>
</dbReference>
<dbReference type="Gene3D" id="3.30.230.10">
    <property type="match status" value="1"/>
</dbReference>
<keyword evidence="3" id="KW-0539">Nucleus</keyword>
<dbReference type="FunFam" id="3.30.565.10:FF:000017">
    <property type="entry name" value="PMS1 homolog 1, mismatch repair system component"/>
    <property type="match status" value="1"/>
</dbReference>
<dbReference type="InterPro" id="IPR013507">
    <property type="entry name" value="DNA_mismatch_S5_2-like"/>
</dbReference>
<dbReference type="InterPro" id="IPR038973">
    <property type="entry name" value="MutL/Mlh/Pms-like"/>
</dbReference>
<dbReference type="PANTHER" id="PTHR10073">
    <property type="entry name" value="DNA MISMATCH REPAIR PROTEIN MLH, PMS, MUTL"/>
    <property type="match status" value="1"/>
</dbReference>
<evidence type="ECO:0000256" key="3">
    <source>
        <dbReference type="PROSITE-ProRule" id="PRU00267"/>
    </source>
</evidence>
<name>A0AAV2JU32_KNICA</name>
<evidence type="ECO:0000313" key="7">
    <source>
        <dbReference type="Proteomes" id="UP001497482"/>
    </source>
</evidence>
<dbReference type="PROSITE" id="PS00058">
    <property type="entry name" value="DNA_MISMATCH_REPAIR_1"/>
    <property type="match status" value="1"/>
</dbReference>
<dbReference type="Pfam" id="PF00505">
    <property type="entry name" value="HMG_box"/>
    <property type="match status" value="1"/>
</dbReference>
<evidence type="ECO:0000313" key="6">
    <source>
        <dbReference type="EMBL" id="CAL1581176.1"/>
    </source>
</evidence>
<dbReference type="SUPFAM" id="SSF47095">
    <property type="entry name" value="HMG-box"/>
    <property type="match status" value="1"/>
</dbReference>
<comment type="similarity">
    <text evidence="1">Belongs to the DNA mismatch repair MutL/HexB family.</text>
</comment>
<feature type="region of interest" description="Disordered" evidence="4">
    <location>
        <begin position="413"/>
        <end position="478"/>
    </location>
</feature>
<dbReference type="Pfam" id="PF01119">
    <property type="entry name" value="DNA_mis_repair"/>
    <property type="match status" value="1"/>
</dbReference>
<reference evidence="6 7" key="1">
    <citation type="submission" date="2024-04" db="EMBL/GenBank/DDBJ databases">
        <authorList>
            <person name="Waldvogel A.-M."/>
            <person name="Schoenle A."/>
        </authorList>
    </citation>
    <scope>NUCLEOTIDE SEQUENCE [LARGE SCALE GENOMIC DNA]</scope>
</reference>
<sequence length="912" mass="101018">MKQLSSLTVRLVSSAQVVTSVLNVVKELTENALDAEATSIDVKLENFGLERVEVRDDGCGIAAPDAAVMGVRHYTSKICSHHDLDSLQSYGFRGEALGSICAVAQVTVTTKTREDHVSTQYSLDSSGTIKAQRPSHLGQGTTVCVQKLFQNLPVRRQFYSSSQKCKEELKKVQQLLTAFAIVRPGLRLSLCHNKTLVWQKSKMADLRSALVATLGPSTVSQLQLLQHQSKDPQMVLEGFFPKPGAEVCSSSERSFIYINDRPVQHRDISKMVRLLYSSQFTEDSRNRFPTFILKIHVCPSTIDVNVTPDKTQVLLHHKDAVLAALEQLLLSLYGSKSITRSLSAEQQSGTQDLGPKTTSKRKEPCSESLTSEIKDSSHSNSSSSSVLDDWIVDQIPSDFSICDDENMAQNASNLTWNSPVKPEDSTEACKDQITSNRSRAQNDDDFTGDSPDPPEETKEASKDFSSEAWSRGTALRDAESNQPLQPISVLQNQPLQPVSVLQNQAERPRDHGEPEAQQLSNSIIEKRAALSAFDVLSGRVVRTPLSPAALFEKETRTRMVLENPKASLQQINDTVRQRWTGLSQEQRKRFEDKAQRHLELHERAKLWSAEAQRRPPPHGHKRKAAPLSNQQLLDQLFSADKKKKVCPSKPSRSVRCSVEALRRKLHLLSSSSSSSSSSFPQGASSMCRLSSLGASPVCRLSSLGAWLLVSGSSLLLLNPYRVEEVLLFQKLMEENRLPSMQLQEPVLLTEELLGSSQLQTLRTMKLEPVELDGTSLFSDLRLVHNGFRLTLHHPGGQVMMVAVPECVPFPGVSDLQEILRAAVLKSSVSQCRPLKVHNYLKGEAVRLVRQMPSIASRAAVADTLQRMQCELRQDQVSCVHGLPFLVPLVEVPDSEDQALALAQTQTLFPEPS</sequence>
<dbReference type="NCBIfam" id="TIGR00585">
    <property type="entry name" value="mutl"/>
    <property type="match status" value="1"/>
</dbReference>
<dbReference type="GO" id="GO:0030983">
    <property type="term" value="F:mismatched DNA binding"/>
    <property type="evidence" value="ECO:0007669"/>
    <property type="project" value="InterPro"/>
</dbReference>
<dbReference type="Proteomes" id="UP001497482">
    <property type="component" value="Chromosome 15"/>
</dbReference>
<dbReference type="FunFam" id="3.30.230.10:FF:000030">
    <property type="entry name" value="PMS1 homolog 1, mismatch repair system component"/>
    <property type="match status" value="1"/>
</dbReference>
<dbReference type="CDD" id="cd03485">
    <property type="entry name" value="MutL_Trans_hPMS_1_like"/>
    <property type="match status" value="1"/>
</dbReference>
<dbReference type="SUPFAM" id="SSF55874">
    <property type="entry name" value="ATPase domain of HSP90 chaperone/DNA topoisomerase II/histidine kinase"/>
    <property type="match status" value="1"/>
</dbReference>
<keyword evidence="3" id="KW-0238">DNA-binding</keyword>
<dbReference type="InterPro" id="IPR020568">
    <property type="entry name" value="Ribosomal_Su5_D2-typ_SF"/>
</dbReference>
<protein>
    <recommendedName>
        <fullName evidence="5">HMG box domain-containing protein</fullName>
    </recommendedName>
</protein>
<dbReference type="SMART" id="SM01340">
    <property type="entry name" value="DNA_mis_repair"/>
    <property type="match status" value="1"/>
</dbReference>
<accession>A0AAV2JU32</accession>
<dbReference type="GO" id="GO:0006298">
    <property type="term" value="P:mismatch repair"/>
    <property type="evidence" value="ECO:0007669"/>
    <property type="project" value="InterPro"/>
</dbReference>
<dbReference type="Pfam" id="PF13589">
    <property type="entry name" value="HATPase_c_3"/>
    <property type="match status" value="1"/>
</dbReference>
<organism evidence="6 7">
    <name type="scientific">Knipowitschia caucasica</name>
    <name type="common">Caucasian dwarf goby</name>
    <name type="synonym">Pomatoschistus caucasicus</name>
    <dbReference type="NCBI Taxonomy" id="637954"/>
    <lineage>
        <taxon>Eukaryota</taxon>
        <taxon>Metazoa</taxon>
        <taxon>Chordata</taxon>
        <taxon>Craniata</taxon>
        <taxon>Vertebrata</taxon>
        <taxon>Euteleostomi</taxon>
        <taxon>Actinopterygii</taxon>
        <taxon>Neopterygii</taxon>
        <taxon>Teleostei</taxon>
        <taxon>Neoteleostei</taxon>
        <taxon>Acanthomorphata</taxon>
        <taxon>Gobiaria</taxon>
        <taxon>Gobiiformes</taxon>
        <taxon>Gobioidei</taxon>
        <taxon>Gobiidae</taxon>
        <taxon>Gobiinae</taxon>
        <taxon>Knipowitschia</taxon>
    </lineage>
</organism>
<dbReference type="EMBL" id="OZ035837">
    <property type="protein sequence ID" value="CAL1581176.1"/>
    <property type="molecule type" value="Genomic_DNA"/>
</dbReference>
<feature type="domain" description="HMG box" evidence="5">
    <location>
        <begin position="541"/>
        <end position="603"/>
    </location>
</feature>
<proteinExistence type="inferred from homology"/>
<dbReference type="PROSITE" id="PS50118">
    <property type="entry name" value="HMG_BOX_2"/>
    <property type="match status" value="1"/>
</dbReference>
<evidence type="ECO:0000256" key="2">
    <source>
        <dbReference type="ARBA" id="ARBA00022763"/>
    </source>
</evidence>
<dbReference type="InterPro" id="IPR014721">
    <property type="entry name" value="Ribsml_uS5_D2-typ_fold_subgr"/>
</dbReference>
<dbReference type="InterPro" id="IPR002099">
    <property type="entry name" value="MutL/Mlh/PMS"/>
</dbReference>
<dbReference type="SUPFAM" id="SSF54211">
    <property type="entry name" value="Ribosomal protein S5 domain 2-like"/>
    <property type="match status" value="1"/>
</dbReference>
<dbReference type="CDD" id="cd16926">
    <property type="entry name" value="HATPase_MutL-MLH-PMS-like"/>
    <property type="match status" value="1"/>
</dbReference>
<dbReference type="SMART" id="SM00398">
    <property type="entry name" value="HMG"/>
    <property type="match status" value="1"/>
</dbReference>
<gene>
    <name evidence="6" type="ORF">KC01_LOCUS11945</name>
</gene>